<name>A0A448HHT7_9ACTO</name>
<evidence type="ECO:0000256" key="2">
    <source>
        <dbReference type="ARBA" id="ARBA00022679"/>
    </source>
</evidence>
<evidence type="ECO:0000259" key="4">
    <source>
        <dbReference type="Pfam" id="PF04705"/>
    </source>
</evidence>
<dbReference type="InterPro" id="IPR029028">
    <property type="entry name" value="Alpha/beta_knot_MTases"/>
</dbReference>
<evidence type="ECO:0000313" key="5">
    <source>
        <dbReference type="EMBL" id="VEG28822.1"/>
    </source>
</evidence>
<proteinExistence type="predicted"/>
<dbReference type="GO" id="GO:0003723">
    <property type="term" value="F:RNA binding"/>
    <property type="evidence" value="ECO:0007669"/>
    <property type="project" value="InterPro"/>
</dbReference>
<gene>
    <name evidence="5" type="primary">tsnR</name>
    <name evidence="5" type="ORF">NCTC11636_01738</name>
</gene>
<dbReference type="InterPro" id="IPR006795">
    <property type="entry name" value="Thiostrepton-R_Mease_TSNR_N"/>
</dbReference>
<dbReference type="SUPFAM" id="SSF75217">
    <property type="entry name" value="alpha/beta knot"/>
    <property type="match status" value="1"/>
</dbReference>
<dbReference type="KEGG" id="ahw:NCTC11636_01738"/>
<dbReference type="GO" id="GO:0046677">
    <property type="term" value="P:response to antibiotic"/>
    <property type="evidence" value="ECO:0007669"/>
    <property type="project" value="InterPro"/>
</dbReference>
<dbReference type="InterPro" id="IPR029026">
    <property type="entry name" value="tRNA_m1G_MTases_N"/>
</dbReference>
<dbReference type="AlphaFoldDB" id="A0A448HHT7"/>
<evidence type="ECO:0000313" key="6">
    <source>
        <dbReference type="Proteomes" id="UP000266895"/>
    </source>
</evidence>
<evidence type="ECO:0000256" key="1">
    <source>
        <dbReference type="ARBA" id="ARBA00022603"/>
    </source>
</evidence>
<dbReference type="RefSeq" id="WP_126382768.1">
    <property type="nucleotide sequence ID" value="NZ_LR134350.1"/>
</dbReference>
<sequence length="264" mass="27764">MAPDEIVTITQRSDPAIQRIADISKPRFKPGSVMFLEDELPVAEAIRAGVRLVEVYADASHVPEDLVRLCASYGVPFRLIASPLMASVFKSGRRPEVVAVASTPPPAHLEDIDLGSGDVVVLDGVRIVGNIGAIVRSAFALGAAGVVLCDSQLDTVMDRRLVRASRGYVFSLPVVLAEADEVLRWARGRCRLVGLAADGRTTVGQVGRLDEPLGLVFGSELRGMSPGVGAAVDLTATIPMVEGAESLNVSVAAGIALFARSRLG</sequence>
<dbReference type="EMBL" id="LR134350">
    <property type="protein sequence ID" value="VEG28822.1"/>
    <property type="molecule type" value="Genomic_DNA"/>
</dbReference>
<dbReference type="InterPro" id="IPR001537">
    <property type="entry name" value="SpoU_MeTrfase"/>
</dbReference>
<dbReference type="GO" id="GO:0008649">
    <property type="term" value="F:rRNA methyltransferase activity"/>
    <property type="evidence" value="ECO:0007669"/>
    <property type="project" value="InterPro"/>
</dbReference>
<dbReference type="Proteomes" id="UP000266895">
    <property type="component" value="Chromosome"/>
</dbReference>
<dbReference type="Gene3D" id="3.40.1280.10">
    <property type="match status" value="1"/>
</dbReference>
<dbReference type="Pfam" id="PF04705">
    <property type="entry name" value="TSNR_N"/>
    <property type="match status" value="1"/>
</dbReference>
<dbReference type="PANTHER" id="PTHR43191">
    <property type="entry name" value="RRNA METHYLTRANSFERASE 3"/>
    <property type="match status" value="1"/>
</dbReference>
<dbReference type="InterPro" id="IPR029064">
    <property type="entry name" value="Ribosomal_eL30-like_sf"/>
</dbReference>
<feature type="domain" description="tRNA/rRNA methyltransferase SpoU type" evidence="3">
    <location>
        <begin position="119"/>
        <end position="258"/>
    </location>
</feature>
<organism evidence="5 6">
    <name type="scientific">Actinomyces howellii</name>
    <dbReference type="NCBI Taxonomy" id="52771"/>
    <lineage>
        <taxon>Bacteria</taxon>
        <taxon>Bacillati</taxon>
        <taxon>Actinomycetota</taxon>
        <taxon>Actinomycetes</taxon>
        <taxon>Actinomycetales</taxon>
        <taxon>Actinomycetaceae</taxon>
        <taxon>Actinomyces</taxon>
    </lineage>
</organism>
<evidence type="ECO:0000259" key="3">
    <source>
        <dbReference type="Pfam" id="PF00588"/>
    </source>
</evidence>
<protein>
    <submittedName>
        <fullName evidence="5">rRNA (Adenosine-2'-O-)-methyltransferase</fullName>
        <ecNumber evidence="5">2.1.1.66</ecNumber>
    </submittedName>
</protein>
<dbReference type="EC" id="2.1.1.66" evidence="5"/>
<keyword evidence="1 5" id="KW-0489">Methyltransferase</keyword>
<dbReference type="OrthoDB" id="9785673at2"/>
<keyword evidence="2 5" id="KW-0808">Transferase</keyword>
<feature type="domain" description="Thiostrepton-resistance methylase N-terminal" evidence="4">
    <location>
        <begin position="9"/>
        <end position="112"/>
    </location>
</feature>
<dbReference type="Gene3D" id="3.30.1330.30">
    <property type="match status" value="1"/>
</dbReference>
<dbReference type="Pfam" id="PF00588">
    <property type="entry name" value="SpoU_methylase"/>
    <property type="match status" value="1"/>
</dbReference>
<dbReference type="InterPro" id="IPR051259">
    <property type="entry name" value="rRNA_Methyltransferase"/>
</dbReference>
<keyword evidence="6" id="KW-1185">Reference proteome</keyword>
<reference evidence="5 6" key="1">
    <citation type="submission" date="2018-12" db="EMBL/GenBank/DDBJ databases">
        <authorList>
            <consortium name="Pathogen Informatics"/>
        </authorList>
    </citation>
    <scope>NUCLEOTIDE SEQUENCE [LARGE SCALE GENOMIC DNA]</scope>
    <source>
        <strain evidence="5 6">NCTC11636</strain>
    </source>
</reference>
<accession>A0A448HHT7</accession>
<dbReference type="PANTHER" id="PTHR43191:SF2">
    <property type="entry name" value="RRNA METHYLTRANSFERASE 3, MITOCHONDRIAL"/>
    <property type="match status" value="1"/>
</dbReference>